<comment type="caution">
    <text evidence="1">The sequence shown here is derived from an EMBL/GenBank/DDBJ whole genome shotgun (WGS) entry which is preliminary data.</text>
</comment>
<evidence type="ECO:0000313" key="1">
    <source>
        <dbReference type="EMBL" id="KAI5659472.1"/>
    </source>
</evidence>
<reference evidence="2" key="1">
    <citation type="journal article" date="2023" name="Nat. Plants">
        <title>Single-cell RNA sequencing provides a high-resolution roadmap for understanding the multicellular compartmentation of specialized metabolism.</title>
        <authorList>
            <person name="Sun S."/>
            <person name="Shen X."/>
            <person name="Li Y."/>
            <person name="Li Y."/>
            <person name="Wang S."/>
            <person name="Li R."/>
            <person name="Zhang H."/>
            <person name="Shen G."/>
            <person name="Guo B."/>
            <person name="Wei J."/>
            <person name="Xu J."/>
            <person name="St-Pierre B."/>
            <person name="Chen S."/>
            <person name="Sun C."/>
        </authorList>
    </citation>
    <scope>NUCLEOTIDE SEQUENCE [LARGE SCALE GENOMIC DNA]</scope>
</reference>
<dbReference type="Proteomes" id="UP001060085">
    <property type="component" value="Linkage Group LG06"/>
</dbReference>
<accession>A0ACC0AEU4</accession>
<organism evidence="1 2">
    <name type="scientific">Catharanthus roseus</name>
    <name type="common">Madagascar periwinkle</name>
    <name type="synonym">Vinca rosea</name>
    <dbReference type="NCBI Taxonomy" id="4058"/>
    <lineage>
        <taxon>Eukaryota</taxon>
        <taxon>Viridiplantae</taxon>
        <taxon>Streptophyta</taxon>
        <taxon>Embryophyta</taxon>
        <taxon>Tracheophyta</taxon>
        <taxon>Spermatophyta</taxon>
        <taxon>Magnoliopsida</taxon>
        <taxon>eudicotyledons</taxon>
        <taxon>Gunneridae</taxon>
        <taxon>Pentapetalae</taxon>
        <taxon>asterids</taxon>
        <taxon>lamiids</taxon>
        <taxon>Gentianales</taxon>
        <taxon>Apocynaceae</taxon>
        <taxon>Rauvolfioideae</taxon>
        <taxon>Vinceae</taxon>
        <taxon>Catharanthinae</taxon>
        <taxon>Catharanthus</taxon>
    </lineage>
</organism>
<sequence>MVLKFLIRNVASIRKWNGKTGSSIQGQSFPWFEQKLRDRDFATRVHLNPFTGKVVNPKNVDKSANNKGKAVVEGKGKGKNVVEEKSKEVDDEQQGEGQQDDEADYEQQVVNAGDEEEQGEQQGEEEQREQGVHQDVHDEG</sequence>
<proteinExistence type="predicted"/>
<name>A0ACC0AEU4_CATRO</name>
<keyword evidence="2" id="KW-1185">Reference proteome</keyword>
<protein>
    <submittedName>
        <fullName evidence="1">Uncharacterized protein</fullName>
    </submittedName>
</protein>
<gene>
    <name evidence="1" type="ORF">M9H77_28265</name>
</gene>
<evidence type="ECO:0000313" key="2">
    <source>
        <dbReference type="Proteomes" id="UP001060085"/>
    </source>
</evidence>
<dbReference type="EMBL" id="CM044706">
    <property type="protein sequence ID" value="KAI5659472.1"/>
    <property type="molecule type" value="Genomic_DNA"/>
</dbReference>